<dbReference type="CDD" id="cd01991">
    <property type="entry name" value="Asn_synthase_B_C"/>
    <property type="match status" value="1"/>
</dbReference>
<evidence type="ECO:0000313" key="8">
    <source>
        <dbReference type="Proteomes" id="UP000248259"/>
    </source>
</evidence>
<dbReference type="RefSeq" id="WP_110522557.1">
    <property type="nucleotide sequence ID" value="NZ_QKOE01000001.1"/>
</dbReference>
<dbReference type="InterPro" id="IPR029055">
    <property type="entry name" value="Ntn_hydrolases_N"/>
</dbReference>
<evidence type="ECO:0000256" key="5">
    <source>
        <dbReference type="PIRSR" id="PIRSR001589-3"/>
    </source>
</evidence>
<dbReference type="Proteomes" id="UP000248259">
    <property type="component" value="Unassembled WGS sequence"/>
</dbReference>
<evidence type="ECO:0000256" key="1">
    <source>
        <dbReference type="ARBA" id="ARBA00005187"/>
    </source>
</evidence>
<feature type="site" description="Important for beta-aspartyl-AMP intermediate formation" evidence="5">
    <location>
        <position position="327"/>
    </location>
</feature>
<dbReference type="EMBL" id="QKOE01000001">
    <property type="protein sequence ID" value="PZA18256.1"/>
    <property type="molecule type" value="Genomic_DNA"/>
</dbReference>
<dbReference type="AlphaFoldDB" id="A0A323V485"/>
<proteinExistence type="inferred from homology"/>
<dbReference type="SUPFAM" id="SSF56235">
    <property type="entry name" value="N-terminal nucleophile aminohydrolases (Ntn hydrolases)"/>
    <property type="match status" value="1"/>
</dbReference>
<dbReference type="Pfam" id="PF00733">
    <property type="entry name" value="Asn_synthase"/>
    <property type="match status" value="1"/>
</dbReference>
<dbReference type="GO" id="GO:0005829">
    <property type="term" value="C:cytosol"/>
    <property type="evidence" value="ECO:0007669"/>
    <property type="project" value="TreeGrafter"/>
</dbReference>
<dbReference type="SUPFAM" id="SSF52402">
    <property type="entry name" value="Adenine nucleotide alpha hydrolases-like"/>
    <property type="match status" value="1"/>
</dbReference>
<dbReference type="GO" id="GO:0006529">
    <property type="term" value="P:asparagine biosynthetic process"/>
    <property type="evidence" value="ECO:0007669"/>
    <property type="project" value="InterPro"/>
</dbReference>
<comment type="pathway">
    <text evidence="1">Amino-acid biosynthesis; L-asparagine biosynthesis; L-asparagine from L-aspartate (L-Gln route): step 1/1.</text>
</comment>
<dbReference type="OrthoDB" id="9763290at2"/>
<dbReference type="EC" id="6.3.5.4" evidence="3"/>
<dbReference type="InterPro" id="IPR001962">
    <property type="entry name" value="Asn_synthase"/>
</dbReference>
<protein>
    <recommendedName>
        <fullName evidence="3">asparagine synthase (glutamine-hydrolyzing)</fullName>
        <ecNumber evidence="3">6.3.5.4</ecNumber>
    </recommendedName>
</protein>
<sequence length="594" mass="65994">MSPAYIGEIALTSQPPSSTDPALSLVRFPGGQFGSQAGVDVHTDRNLICIARGQARFDGATTASPTQATNWLTRFRDHGAQALRTVTGRFSVVVIDTQMRSVWMASDRFATWPICYRATPLHFGFADRADAVPGSSGKLSAQSIYDYLFFHAIPAPETIFDDIHRLPAAHQLRWADGKLSIEPWWSPVFDEKAAPDFEDAKHQFLQIIESGVRRDTMDGNTGAFLSGGTDSSTVSGMLCRVQGQAARTYSIGFDAHGYDEMEYARLAARHFGTDHHEYYVTPDDLLDGIPRVATHYDQPFGNSSAVPAWICARKAREDGITKLLAGDGGDELFGGNVRYSKQRVFEHYGKLPGSLRRFALEPLLSLPGMNHIPGIKKGVSYVEQAKVPLPDRLQMYNLLLRLGAADVLEPEFLASIDQDEPFAAQRRVWQTVEGGGLINHMLALDWKYTLADNDLPKVIGTTQLAGVAVDFPLLSDELLQFSLSIPPEWKVKGVTLRWFFKEALRGFLPDEIITKKKHGFGLPFGVWACQHEGLRDMARTALGSFRQRGIVRAGFIDTLINTHLPAHPGYYGEMVWILMMMEFWMQSHAASSTR</sequence>
<dbReference type="PANTHER" id="PTHR43284">
    <property type="entry name" value="ASPARAGINE SYNTHETASE (GLUTAMINE-HYDROLYZING)"/>
    <property type="match status" value="1"/>
</dbReference>
<dbReference type="PIRSF" id="PIRSF001589">
    <property type="entry name" value="Asn_synthetase_glu-h"/>
    <property type="match status" value="1"/>
</dbReference>
<dbReference type="InterPro" id="IPR051786">
    <property type="entry name" value="ASN_synthetase/amidase"/>
</dbReference>
<keyword evidence="8" id="KW-1185">Reference proteome</keyword>
<feature type="domain" description="Asparagine synthetase" evidence="6">
    <location>
        <begin position="216"/>
        <end position="586"/>
    </location>
</feature>
<dbReference type="InterPro" id="IPR014729">
    <property type="entry name" value="Rossmann-like_a/b/a_fold"/>
</dbReference>
<name>A0A323V485_9RHOO</name>
<evidence type="ECO:0000313" key="7">
    <source>
        <dbReference type="EMBL" id="PZA18256.1"/>
    </source>
</evidence>
<accession>A0A323V485</accession>
<comment type="caution">
    <text evidence="7">The sequence shown here is derived from an EMBL/GenBank/DDBJ whole genome shotgun (WGS) entry which is preliminary data.</text>
</comment>
<evidence type="ECO:0000256" key="2">
    <source>
        <dbReference type="ARBA" id="ARBA00005752"/>
    </source>
</evidence>
<dbReference type="Gene3D" id="3.60.20.10">
    <property type="entry name" value="Glutamine Phosphoribosylpyrophosphate, subunit 1, domain 1"/>
    <property type="match status" value="1"/>
</dbReference>
<dbReference type="InterPro" id="IPR006426">
    <property type="entry name" value="Asn_synth_AEB"/>
</dbReference>
<comment type="similarity">
    <text evidence="2">Belongs to the asparagine synthetase family.</text>
</comment>
<evidence type="ECO:0000259" key="6">
    <source>
        <dbReference type="Pfam" id="PF00733"/>
    </source>
</evidence>
<organism evidence="7 8">
    <name type="scientific">Parazoarcus communis SWub3 = DSM 12120</name>
    <dbReference type="NCBI Taxonomy" id="1121029"/>
    <lineage>
        <taxon>Bacteria</taxon>
        <taxon>Pseudomonadati</taxon>
        <taxon>Pseudomonadota</taxon>
        <taxon>Betaproteobacteria</taxon>
        <taxon>Rhodocyclales</taxon>
        <taxon>Zoogloeaceae</taxon>
        <taxon>Parazoarcus</taxon>
    </lineage>
</organism>
<gene>
    <name evidence="7" type="ORF">DNK49_01605</name>
</gene>
<dbReference type="PANTHER" id="PTHR43284:SF1">
    <property type="entry name" value="ASPARAGINE SYNTHETASE"/>
    <property type="match status" value="1"/>
</dbReference>
<reference evidence="7 8" key="1">
    <citation type="submission" date="2018-06" db="EMBL/GenBank/DDBJ databases">
        <title>Azoarcus communis strain SWub3 genome.</title>
        <authorList>
            <person name="Zorraquino Salvo V."/>
            <person name="Toubiana D."/>
            <person name="Blumwald E."/>
        </authorList>
    </citation>
    <scope>NUCLEOTIDE SEQUENCE [LARGE SCALE GENOMIC DNA]</scope>
    <source>
        <strain evidence="7 8">SWub3</strain>
    </source>
</reference>
<dbReference type="Gene3D" id="3.40.50.620">
    <property type="entry name" value="HUPs"/>
    <property type="match status" value="1"/>
</dbReference>
<comment type="catalytic activity">
    <reaction evidence="4">
        <text>L-aspartate + L-glutamine + ATP + H2O = L-asparagine + L-glutamate + AMP + diphosphate + H(+)</text>
        <dbReference type="Rhea" id="RHEA:12228"/>
        <dbReference type="ChEBI" id="CHEBI:15377"/>
        <dbReference type="ChEBI" id="CHEBI:15378"/>
        <dbReference type="ChEBI" id="CHEBI:29985"/>
        <dbReference type="ChEBI" id="CHEBI:29991"/>
        <dbReference type="ChEBI" id="CHEBI:30616"/>
        <dbReference type="ChEBI" id="CHEBI:33019"/>
        <dbReference type="ChEBI" id="CHEBI:58048"/>
        <dbReference type="ChEBI" id="CHEBI:58359"/>
        <dbReference type="ChEBI" id="CHEBI:456215"/>
        <dbReference type="EC" id="6.3.5.4"/>
    </reaction>
</comment>
<dbReference type="GO" id="GO:0004066">
    <property type="term" value="F:asparagine synthase (glutamine-hydrolyzing) activity"/>
    <property type="evidence" value="ECO:0007669"/>
    <property type="project" value="UniProtKB-EC"/>
</dbReference>
<evidence type="ECO:0000256" key="3">
    <source>
        <dbReference type="ARBA" id="ARBA00012737"/>
    </source>
</evidence>
<evidence type="ECO:0000256" key="4">
    <source>
        <dbReference type="ARBA" id="ARBA00048741"/>
    </source>
</evidence>